<gene>
    <name evidence="1" type="ORF">BC6307_15020</name>
</gene>
<dbReference type="KEGG" id="bcoh:BC6307_15020"/>
<reference evidence="1 2" key="1">
    <citation type="submission" date="2016-12" db="EMBL/GenBank/DDBJ databases">
        <title>The whole genome sequencing and assembly of Bacillus cohnii DSM 6307T strain.</title>
        <authorList>
            <person name="Lee Y.-J."/>
            <person name="Yi H."/>
            <person name="Bahn Y.-S."/>
            <person name="Kim J.F."/>
            <person name="Lee D.-W."/>
        </authorList>
    </citation>
    <scope>NUCLEOTIDE SEQUENCE [LARGE SCALE GENOMIC DNA]</scope>
    <source>
        <strain evidence="1 2">DSM 6307</strain>
    </source>
</reference>
<dbReference type="InterPro" id="IPR024250">
    <property type="entry name" value="DUF2711"/>
</dbReference>
<organism evidence="1 2">
    <name type="scientific">Sutcliffiella cohnii</name>
    <dbReference type="NCBI Taxonomy" id="33932"/>
    <lineage>
        <taxon>Bacteria</taxon>
        <taxon>Bacillati</taxon>
        <taxon>Bacillota</taxon>
        <taxon>Bacilli</taxon>
        <taxon>Bacillales</taxon>
        <taxon>Bacillaceae</taxon>
        <taxon>Sutcliffiella</taxon>
    </lineage>
</organism>
<dbReference type="EMBL" id="CP018866">
    <property type="protein sequence ID" value="AST92509.1"/>
    <property type="molecule type" value="Genomic_DNA"/>
</dbReference>
<proteinExistence type="predicted"/>
<evidence type="ECO:0000313" key="1">
    <source>
        <dbReference type="EMBL" id="AST92509.1"/>
    </source>
</evidence>
<keyword evidence="2" id="KW-1185">Reference proteome</keyword>
<name>A0A223KSR9_9BACI</name>
<evidence type="ECO:0000313" key="2">
    <source>
        <dbReference type="Proteomes" id="UP000215224"/>
    </source>
</evidence>
<dbReference type="RefSeq" id="WP_066416446.1">
    <property type="nucleotide sequence ID" value="NZ_CP018866.1"/>
</dbReference>
<dbReference type="Proteomes" id="UP000215224">
    <property type="component" value="Chromosome"/>
</dbReference>
<dbReference type="Pfam" id="PF10924">
    <property type="entry name" value="DUF2711"/>
    <property type="match status" value="1"/>
</dbReference>
<accession>A0A223KSR9</accession>
<sequence>MDEAYRRAPKPHKYAVCAYEGTSIKEFYKNVFEEVYIFFHPFLKPKSKELQVNGFPTTKETKQNYEVVTWREFITLSGLNNIQQLDIGLRTNILGLSKEYADQEAATIIKDVCQKYGLLEPSEGVFPNILIENVLNAVKEVGHGWIWCGDEHCTKRKLEYINDLIDGTVEIYLNRNLFTHDHKILITTHWDSHFSFLCSDKATVKRIVESTNLEGFYCTNKTKIYWSLEK</sequence>
<dbReference type="AlphaFoldDB" id="A0A223KSR9"/>
<protein>
    <recommendedName>
        <fullName evidence="3">DUF2711 domain-containing protein</fullName>
    </recommendedName>
</protein>
<evidence type="ECO:0008006" key="3">
    <source>
        <dbReference type="Google" id="ProtNLM"/>
    </source>
</evidence>